<feature type="compositionally biased region" description="Polar residues" evidence="1">
    <location>
        <begin position="40"/>
        <end position="52"/>
    </location>
</feature>
<reference evidence="3 4" key="1">
    <citation type="submission" date="2024-01" db="EMBL/GenBank/DDBJ databases">
        <authorList>
            <person name="Allen C."/>
            <person name="Tagirdzhanova G."/>
        </authorList>
    </citation>
    <scope>NUCLEOTIDE SEQUENCE [LARGE SCALE GENOMIC DNA]</scope>
</reference>
<sequence>MNRWMRCATGQSPSVSDLLAGPDSVYEEHHGHSRSRSRNPHSQASSQLSPTQGGFGSQALDYEGRRGGYERRRMQGIDEFDDDFQRNRKRARGTASRRIAEMADERPVRVTRPTKIPVQISDEQVIWNIYDQRFRGLQQTACKLIAKAWVKLVEPKKQSTHPYTGSDEKAPDWWPKPWGTTRDEKVRHKEPDHLYKKERVHLLKHILRMIVLPNAEQHPDIQKLNLNVAKLEEATTEVLSSFFADKDAPNNGKKRPYLKEIFLLAKYEERFRNGEIDGTTNVYIMSEDKIPDNYHSDNDESGIKADEEEVMRGPVTLSPRRNNMPQSLIVPTRAPTSSGAAMSANSSTPSHNSDHSPGTGLSAGPGSTAHSFMGDLPHRNHPTYPPTQLMHPDIGANDHHTGYVDNGSALGVGNSPNQQQHHQQSQHHQAHQTLPHPHQSLADSHSGVSMQQMVPNPHEASRRSSIFSPTTEYSGTPTSTNVYNTWQPQQNTNPPSASPLYAFPPQQAQVQVQAAQAQAHGSYVPQASVGAVGSVGMAPQSHSYMGHGFESLPRSSYDPAPHDAIFRQNSVPHGGGVNPQGTYSIPLGQDTRALPGHGLKPEPPNRHLH</sequence>
<comment type="caution">
    <text evidence="3">The sequence shown here is derived from an EMBL/GenBank/DDBJ whole genome shotgun (WGS) entry which is preliminary data.</text>
</comment>
<feature type="compositionally biased region" description="Basic and acidic residues" evidence="1">
    <location>
        <begin position="599"/>
        <end position="609"/>
    </location>
</feature>
<keyword evidence="4" id="KW-1185">Reference proteome</keyword>
<proteinExistence type="predicted"/>
<feature type="region of interest" description="Disordered" evidence="1">
    <location>
        <begin position="569"/>
        <end position="609"/>
    </location>
</feature>
<accession>A0ABP0C805</accession>
<dbReference type="InterPro" id="IPR021264">
    <property type="entry name" value="AFUB_079030/YDR124W-like"/>
</dbReference>
<dbReference type="Proteomes" id="UP001642482">
    <property type="component" value="Unassembled WGS sequence"/>
</dbReference>
<dbReference type="EMBL" id="CAWUHD010000075">
    <property type="protein sequence ID" value="CAK7227762.1"/>
    <property type="molecule type" value="Genomic_DNA"/>
</dbReference>
<dbReference type="InterPro" id="IPR047092">
    <property type="entry name" value="AFUB_07903/YDR124W-like_hel"/>
</dbReference>
<feature type="compositionally biased region" description="Basic and acidic residues" evidence="1">
    <location>
        <begin position="62"/>
        <end position="76"/>
    </location>
</feature>
<organism evidence="3 4">
    <name type="scientific">Sporothrix eucalyptigena</name>
    <dbReference type="NCBI Taxonomy" id="1812306"/>
    <lineage>
        <taxon>Eukaryota</taxon>
        <taxon>Fungi</taxon>
        <taxon>Dikarya</taxon>
        <taxon>Ascomycota</taxon>
        <taxon>Pezizomycotina</taxon>
        <taxon>Sordariomycetes</taxon>
        <taxon>Sordariomycetidae</taxon>
        <taxon>Ophiostomatales</taxon>
        <taxon>Ophiostomataceae</taxon>
        <taxon>Sporothrix</taxon>
    </lineage>
</organism>
<feature type="compositionally biased region" description="Polar residues" evidence="1">
    <location>
        <begin position="334"/>
        <end position="351"/>
    </location>
</feature>
<protein>
    <recommendedName>
        <fullName evidence="2">Subtelomeric hrmA-associated cluster protein AFUB-079030/YDR124W-like helical bundle domain-containing protein</fullName>
    </recommendedName>
</protein>
<name>A0ABP0C805_9PEZI</name>
<feature type="region of interest" description="Disordered" evidence="1">
    <location>
        <begin position="313"/>
        <end position="500"/>
    </location>
</feature>
<evidence type="ECO:0000313" key="4">
    <source>
        <dbReference type="Proteomes" id="UP001642482"/>
    </source>
</evidence>
<gene>
    <name evidence="3" type="ORF">SEUCBS140593_006685</name>
</gene>
<dbReference type="PANTHER" id="PTHR36102">
    <property type="entry name" value="CHROMOSOME 10, WHOLE GENOME SHOTGUN SEQUENCE"/>
    <property type="match status" value="1"/>
</dbReference>
<feature type="region of interest" description="Disordered" evidence="1">
    <location>
        <begin position="1"/>
        <end position="98"/>
    </location>
</feature>
<evidence type="ECO:0000259" key="2">
    <source>
        <dbReference type="Pfam" id="PF11001"/>
    </source>
</evidence>
<evidence type="ECO:0000313" key="3">
    <source>
        <dbReference type="EMBL" id="CAK7227762.1"/>
    </source>
</evidence>
<dbReference type="Pfam" id="PF11001">
    <property type="entry name" value="AFUB_07903_YDR124W_hel"/>
    <property type="match status" value="1"/>
</dbReference>
<feature type="domain" description="Subtelomeric hrmA-associated cluster protein AFUB-079030/YDR124W-like helical bundle" evidence="2">
    <location>
        <begin position="119"/>
        <end position="266"/>
    </location>
</feature>
<evidence type="ECO:0000256" key="1">
    <source>
        <dbReference type="SAM" id="MobiDB-lite"/>
    </source>
</evidence>
<feature type="compositionally biased region" description="Polar residues" evidence="1">
    <location>
        <begin position="463"/>
        <end position="495"/>
    </location>
</feature>
<dbReference type="PANTHER" id="PTHR36102:SF1">
    <property type="entry name" value="YDR124W-LIKE HELICAL BUNDLE DOMAIN-CONTAINING PROTEIN"/>
    <property type="match status" value="1"/>
</dbReference>
<feature type="compositionally biased region" description="Polar residues" evidence="1">
    <location>
        <begin position="441"/>
        <end position="454"/>
    </location>
</feature>